<dbReference type="PANTHER" id="PTHR30471:SF3">
    <property type="entry name" value="UPF0758 PROTEIN YEES-RELATED"/>
    <property type="match status" value="1"/>
</dbReference>
<dbReference type="Proteomes" id="UP001597044">
    <property type="component" value="Unassembled WGS sequence"/>
</dbReference>
<dbReference type="CDD" id="cd08071">
    <property type="entry name" value="MPN_DUF2466"/>
    <property type="match status" value="1"/>
</dbReference>
<dbReference type="InterPro" id="IPR010994">
    <property type="entry name" value="RuvA_2-like"/>
</dbReference>
<sequence>MRIQEWPLNERPRERLQRQGASVLSDAELIAILLGHGIAGFSAVDIARQTLNTTGGLRQLLTASFEDVSQLPGWGPARTCRLAAAVELNKRHLQATVLSRESICSPHDTRKFLKARLRDLEHEVFAVVFLDNQHRVIAVEDLFRGTLDSCSVHPREVVKQALKHQAGAVILAHNHPSGVAEPSPADRHITTRLKEALALVDVRTLDHLVIGDGEPVSFAERGWL</sequence>
<dbReference type="PROSITE" id="PS01302">
    <property type="entry name" value="UPF0758"/>
    <property type="match status" value="1"/>
</dbReference>
<gene>
    <name evidence="8" type="primary">radC</name>
    <name evidence="8" type="ORF">ACFQ0F_10505</name>
</gene>
<keyword evidence="9" id="KW-1185">Reference proteome</keyword>
<dbReference type="InterPro" id="IPR025657">
    <property type="entry name" value="RadC_JAB"/>
</dbReference>
<dbReference type="RefSeq" id="WP_340675747.1">
    <property type="nucleotide sequence ID" value="NZ_JBHTIT010000001.1"/>
</dbReference>
<keyword evidence="5" id="KW-0482">Metalloprotease</keyword>
<dbReference type="PROSITE" id="PS50249">
    <property type="entry name" value="MPN"/>
    <property type="match status" value="1"/>
</dbReference>
<accession>A0ABW3HJ73</accession>
<keyword evidence="2" id="KW-0479">Metal-binding</keyword>
<reference evidence="9" key="1">
    <citation type="journal article" date="2019" name="Int. J. Syst. Evol. Microbiol.">
        <title>The Global Catalogue of Microorganisms (GCM) 10K type strain sequencing project: providing services to taxonomists for standard genome sequencing and annotation.</title>
        <authorList>
            <consortium name="The Broad Institute Genomics Platform"/>
            <consortium name="The Broad Institute Genome Sequencing Center for Infectious Disease"/>
            <person name="Wu L."/>
            <person name="Ma J."/>
        </authorList>
    </citation>
    <scope>NUCLEOTIDE SEQUENCE [LARGE SCALE GENOMIC DNA]</scope>
    <source>
        <strain evidence="9">CCUG 63419</strain>
    </source>
</reference>
<name>A0ABW3HJ73_9GAMM</name>
<keyword evidence="1" id="KW-0645">Protease</keyword>
<evidence type="ECO:0000256" key="1">
    <source>
        <dbReference type="ARBA" id="ARBA00022670"/>
    </source>
</evidence>
<dbReference type="NCBIfam" id="TIGR00608">
    <property type="entry name" value="radc"/>
    <property type="match status" value="1"/>
</dbReference>
<dbReference type="Gene3D" id="3.40.140.10">
    <property type="entry name" value="Cytidine Deaminase, domain 2"/>
    <property type="match status" value="1"/>
</dbReference>
<dbReference type="EMBL" id="JBHTIT010000001">
    <property type="protein sequence ID" value="MFD0950814.1"/>
    <property type="molecule type" value="Genomic_DNA"/>
</dbReference>
<evidence type="ECO:0000313" key="9">
    <source>
        <dbReference type="Proteomes" id="UP001597044"/>
    </source>
</evidence>
<evidence type="ECO:0000259" key="7">
    <source>
        <dbReference type="PROSITE" id="PS50249"/>
    </source>
</evidence>
<dbReference type="InterPro" id="IPR020891">
    <property type="entry name" value="UPF0758_CS"/>
</dbReference>
<dbReference type="InterPro" id="IPR001405">
    <property type="entry name" value="UPF0758"/>
</dbReference>
<comment type="similarity">
    <text evidence="6">Belongs to the UPF0758 family.</text>
</comment>
<evidence type="ECO:0000313" key="8">
    <source>
        <dbReference type="EMBL" id="MFD0950814.1"/>
    </source>
</evidence>
<keyword evidence="3" id="KW-0378">Hydrolase</keyword>
<protein>
    <submittedName>
        <fullName evidence="8">DNA repair protein RadC</fullName>
    </submittedName>
</protein>
<dbReference type="PANTHER" id="PTHR30471">
    <property type="entry name" value="DNA REPAIR PROTEIN RADC"/>
    <property type="match status" value="1"/>
</dbReference>
<dbReference type="SUPFAM" id="SSF102712">
    <property type="entry name" value="JAB1/MPN domain"/>
    <property type="match status" value="1"/>
</dbReference>
<proteinExistence type="inferred from homology"/>
<evidence type="ECO:0000256" key="3">
    <source>
        <dbReference type="ARBA" id="ARBA00022801"/>
    </source>
</evidence>
<dbReference type="InterPro" id="IPR037518">
    <property type="entry name" value="MPN"/>
</dbReference>
<evidence type="ECO:0000256" key="5">
    <source>
        <dbReference type="ARBA" id="ARBA00023049"/>
    </source>
</evidence>
<evidence type="ECO:0000256" key="4">
    <source>
        <dbReference type="ARBA" id="ARBA00022833"/>
    </source>
</evidence>
<organism evidence="8 9">
    <name type="scientific">Paraperlucidibaca wandonensis</name>
    <dbReference type="NCBI Taxonomy" id="1268273"/>
    <lineage>
        <taxon>Bacteria</taxon>
        <taxon>Pseudomonadati</taxon>
        <taxon>Pseudomonadota</taxon>
        <taxon>Gammaproteobacteria</taxon>
        <taxon>Moraxellales</taxon>
        <taxon>Moraxellaceae</taxon>
        <taxon>Paraperlucidibaca</taxon>
    </lineage>
</organism>
<feature type="domain" description="MPN" evidence="7">
    <location>
        <begin position="102"/>
        <end position="224"/>
    </location>
</feature>
<dbReference type="SUPFAM" id="SSF47781">
    <property type="entry name" value="RuvA domain 2-like"/>
    <property type="match status" value="1"/>
</dbReference>
<comment type="caution">
    <text evidence="8">The sequence shown here is derived from an EMBL/GenBank/DDBJ whole genome shotgun (WGS) entry which is preliminary data.</text>
</comment>
<dbReference type="Pfam" id="PF20582">
    <property type="entry name" value="UPF0758_N"/>
    <property type="match status" value="1"/>
</dbReference>
<evidence type="ECO:0000256" key="6">
    <source>
        <dbReference type="RuleBase" id="RU003797"/>
    </source>
</evidence>
<evidence type="ECO:0000256" key="2">
    <source>
        <dbReference type="ARBA" id="ARBA00022723"/>
    </source>
</evidence>
<keyword evidence="4" id="KW-0862">Zinc</keyword>
<dbReference type="NCBIfam" id="NF000642">
    <property type="entry name" value="PRK00024.1"/>
    <property type="match status" value="1"/>
</dbReference>
<dbReference type="InterPro" id="IPR046778">
    <property type="entry name" value="UPF0758_N"/>
</dbReference>
<dbReference type="Pfam" id="PF04002">
    <property type="entry name" value="RadC"/>
    <property type="match status" value="1"/>
</dbReference>